<dbReference type="RefSeq" id="WP_183651637.1">
    <property type="nucleotide sequence ID" value="NZ_JACHWU010000002.1"/>
</dbReference>
<dbReference type="Gene3D" id="3.30.450.20">
    <property type="entry name" value="PAS domain"/>
    <property type="match status" value="1"/>
</dbReference>
<dbReference type="CDD" id="cd12913">
    <property type="entry name" value="PDC1_MCP_like"/>
    <property type="match status" value="1"/>
</dbReference>
<accession>A0A839RZW2</accession>
<evidence type="ECO:0000313" key="2">
    <source>
        <dbReference type="Proteomes" id="UP000550714"/>
    </source>
</evidence>
<reference evidence="1 2" key="1">
    <citation type="submission" date="2020-08" db="EMBL/GenBank/DDBJ databases">
        <title>Genomic Encyclopedia of Type Strains, Phase III (KMG-III): the genomes of soil and plant-associated and newly described type strains.</title>
        <authorList>
            <person name="Whitman W."/>
        </authorList>
    </citation>
    <scope>NUCLEOTIDE SEQUENCE [LARGE SCALE GENOMIC DNA]</scope>
    <source>
        <strain evidence="1 2">CECT 8577</strain>
    </source>
</reference>
<dbReference type="Proteomes" id="UP000550714">
    <property type="component" value="Unassembled WGS sequence"/>
</dbReference>
<dbReference type="EMBL" id="JACHWU010000002">
    <property type="protein sequence ID" value="MBB3050825.1"/>
    <property type="molecule type" value="Genomic_DNA"/>
</dbReference>
<organism evidence="1 2">
    <name type="scientific">Prauserella isguenensis</name>
    <dbReference type="NCBI Taxonomy" id="1470180"/>
    <lineage>
        <taxon>Bacteria</taxon>
        <taxon>Bacillati</taxon>
        <taxon>Actinomycetota</taxon>
        <taxon>Actinomycetes</taxon>
        <taxon>Pseudonocardiales</taxon>
        <taxon>Pseudonocardiaceae</taxon>
        <taxon>Prauserella</taxon>
    </lineage>
</organism>
<dbReference type="Pfam" id="PF22673">
    <property type="entry name" value="MCP-like_PDC_1"/>
    <property type="match status" value="1"/>
</dbReference>
<name>A0A839RZW2_9PSEU</name>
<gene>
    <name evidence="1" type="ORF">FHS23_001848</name>
</gene>
<evidence type="ECO:0000313" key="1">
    <source>
        <dbReference type="EMBL" id="MBB3050825.1"/>
    </source>
</evidence>
<dbReference type="AlphaFoldDB" id="A0A839RZW2"/>
<keyword evidence="2" id="KW-1185">Reference proteome</keyword>
<protein>
    <recommendedName>
        <fullName evidence="3">Cache domain-containing protein</fullName>
    </recommendedName>
</protein>
<comment type="caution">
    <text evidence="1">The sequence shown here is derived from an EMBL/GenBank/DDBJ whole genome shotgun (WGS) entry which is preliminary data.</text>
</comment>
<evidence type="ECO:0008006" key="3">
    <source>
        <dbReference type="Google" id="ProtNLM"/>
    </source>
</evidence>
<proteinExistence type="predicted"/>
<sequence length="238" mass="26504">MTDGDPTSLRRPAERIRERVDSVLTDLGATAEDVVRTLAPAPRPLHRADLPRVQPALAEMIDRHRGFVQGVGLALDDGHLADAPRWMEWWRSEDGEPAVFVRHNLDPAHNHFYDYVGKEWFALPRSTGRPTVTGPFVDFAGTNEHTITLAVPVVHDDGFVDVLGADVAVEGVERLLMESLRSRSPDTVLLNEHERVVASTSARWWSGTLLRTGEPGASWSEAVDLGGDLRWRLVKARR</sequence>